<comment type="caution">
    <text evidence="2">The sequence shown here is derived from an EMBL/GenBank/DDBJ whole genome shotgun (WGS) entry which is preliminary data.</text>
</comment>
<gene>
    <name evidence="2" type="ORF">OMM_15305</name>
</gene>
<evidence type="ECO:0000313" key="2">
    <source>
        <dbReference type="EMBL" id="ETR64816.1"/>
    </source>
</evidence>
<name>A0A1V1NQN5_9BACT</name>
<dbReference type="InterPro" id="IPR013783">
    <property type="entry name" value="Ig-like_fold"/>
</dbReference>
<accession>A0A1V1NQN5</accession>
<dbReference type="Pfam" id="PF16403">
    <property type="entry name" value="Bact_surface_Ig-like"/>
    <property type="match status" value="1"/>
</dbReference>
<proteinExistence type="predicted"/>
<feature type="domain" description="Pesticidal crystal protein Cry22Aa Ig-like" evidence="1">
    <location>
        <begin position="2"/>
        <end position="72"/>
    </location>
</feature>
<dbReference type="InterPro" id="IPR032179">
    <property type="entry name" value="Cry22Aa_Ig-like"/>
</dbReference>
<feature type="non-terminal residue" evidence="2">
    <location>
        <position position="184"/>
    </location>
</feature>
<evidence type="ECO:0000259" key="1">
    <source>
        <dbReference type="Pfam" id="PF16403"/>
    </source>
</evidence>
<organism evidence="2 3">
    <name type="scientific">Candidatus Magnetoglobus multicellularis str. Araruama</name>
    <dbReference type="NCBI Taxonomy" id="890399"/>
    <lineage>
        <taxon>Bacteria</taxon>
        <taxon>Pseudomonadati</taxon>
        <taxon>Thermodesulfobacteriota</taxon>
        <taxon>Desulfobacteria</taxon>
        <taxon>Desulfobacterales</taxon>
        <taxon>Desulfobacteraceae</taxon>
        <taxon>Candidatus Magnetoglobus</taxon>
    </lineage>
</organism>
<reference evidence="3" key="1">
    <citation type="submission" date="2012-11" db="EMBL/GenBank/DDBJ databases">
        <authorList>
            <person name="Lucero-Rivera Y.E."/>
            <person name="Tovar-Ramirez D."/>
        </authorList>
    </citation>
    <scope>NUCLEOTIDE SEQUENCE [LARGE SCALE GENOMIC DNA]</scope>
    <source>
        <strain evidence="3">Araruama</strain>
    </source>
</reference>
<dbReference type="AlphaFoldDB" id="A0A1V1NQN5"/>
<dbReference type="EMBL" id="ATBP01003608">
    <property type="protein sequence ID" value="ETR64816.1"/>
    <property type="molecule type" value="Genomic_DNA"/>
</dbReference>
<dbReference type="Proteomes" id="UP000189670">
    <property type="component" value="Unassembled WGS sequence"/>
</dbReference>
<evidence type="ECO:0000313" key="3">
    <source>
        <dbReference type="Proteomes" id="UP000189670"/>
    </source>
</evidence>
<dbReference type="Gene3D" id="2.60.40.10">
    <property type="entry name" value="Immunoglobulins"/>
    <property type="match status" value="1"/>
</dbReference>
<protein>
    <recommendedName>
        <fullName evidence="1">Pesticidal crystal protein Cry22Aa Ig-like domain-containing protein</fullName>
    </recommendedName>
</protein>
<sequence>MTIKGEDSVYLWQGDEYTDQGAIAIDNQDGNITPLIKTDNPVDTQISGEYKIVYTVSDASGNESMAERWVIVEAAKVYHGYIKADNSETGLPEYMNDVLMHIVNGDPESYSISTLTIADNRPTGNGQNGYFSFRLPEYGRPYAFMAVKMVISVNHLIQKNILIWKQTQMFTYRHRCWFRTNRYV</sequence>